<name>A0A6G0X7R1_9STRA</name>
<reference evidence="1 2" key="1">
    <citation type="submission" date="2019-07" db="EMBL/GenBank/DDBJ databases">
        <title>Genomics analysis of Aphanomyces spp. identifies a new class of oomycete effector associated with host adaptation.</title>
        <authorList>
            <person name="Gaulin E."/>
        </authorList>
    </citation>
    <scope>NUCLEOTIDE SEQUENCE [LARGE SCALE GENOMIC DNA]</scope>
    <source>
        <strain evidence="1 2">ATCC 201684</strain>
    </source>
</reference>
<gene>
    <name evidence="1" type="ORF">Ae201684_007636</name>
</gene>
<dbReference type="VEuPathDB" id="FungiDB:AeMF1_002112"/>
<evidence type="ECO:0008006" key="3">
    <source>
        <dbReference type="Google" id="ProtNLM"/>
    </source>
</evidence>
<organism evidence="1 2">
    <name type="scientific">Aphanomyces euteiches</name>
    <dbReference type="NCBI Taxonomy" id="100861"/>
    <lineage>
        <taxon>Eukaryota</taxon>
        <taxon>Sar</taxon>
        <taxon>Stramenopiles</taxon>
        <taxon>Oomycota</taxon>
        <taxon>Saprolegniomycetes</taxon>
        <taxon>Saprolegniales</taxon>
        <taxon>Verrucalvaceae</taxon>
        <taxon>Aphanomyces</taxon>
    </lineage>
</organism>
<accession>A0A6G0X7R1</accession>
<dbReference type="Proteomes" id="UP000481153">
    <property type="component" value="Unassembled WGS sequence"/>
</dbReference>
<sequence>MENSIWDIAMDLPFLVREDNDLSVYGDDCMKHLWASLHEELASQDSLYEIPPRVNQTLKCSKTMVEDPIKGNAFQKRQKKELGHLKAQAEVLSIHLKTINRPVRRVRGSTKWQRVARAELKAKLRAMAENELLKADITTNKAFIVEMEKFIQKKSSSTQGALLSEQWMQCKLVAHPSYRLKAIHAIADRQYGRMQTAFINDNLLGMTCNLFSIVPIRMANDKATVQLINHAALPVPYDRLGTATWQVFQAPLASDTCQATIECIDANVVYEQAVEAKHGCRCYSNTISKLYKERGRDVIAWRSVLEDELVPQMTSGSVANHVGWISFSALENPNQTRLTLLMEIVADASASAPPHLKIDASIDRIMALIRSEFMSQQVCRVPSQVHPLPASRILPPNLRTYLERARRLEALMWEAVHQVMDYHTNM</sequence>
<keyword evidence="2" id="KW-1185">Reference proteome</keyword>
<comment type="caution">
    <text evidence="1">The sequence shown here is derived from an EMBL/GenBank/DDBJ whole genome shotgun (WGS) entry which is preliminary data.</text>
</comment>
<proteinExistence type="predicted"/>
<evidence type="ECO:0000313" key="1">
    <source>
        <dbReference type="EMBL" id="KAF0736048.1"/>
    </source>
</evidence>
<dbReference type="EMBL" id="VJMJ01000090">
    <property type="protein sequence ID" value="KAF0736048.1"/>
    <property type="molecule type" value="Genomic_DNA"/>
</dbReference>
<dbReference type="AlphaFoldDB" id="A0A6G0X7R1"/>
<protein>
    <recommendedName>
        <fullName evidence="3">START domain-containing protein</fullName>
    </recommendedName>
</protein>
<evidence type="ECO:0000313" key="2">
    <source>
        <dbReference type="Proteomes" id="UP000481153"/>
    </source>
</evidence>